<reference evidence="10 11" key="1">
    <citation type="submission" date="2016-10" db="EMBL/GenBank/DDBJ databases">
        <authorList>
            <person name="de Groot N.N."/>
        </authorList>
    </citation>
    <scope>NUCLEOTIDE SEQUENCE [LARGE SCALE GENOMIC DNA]</scope>
    <source>
        <strain evidence="10 11">DSM 21771</strain>
    </source>
</reference>
<name>A0A1G8KSB6_9BACI</name>
<keyword evidence="3" id="KW-0309">Germination</keyword>
<keyword evidence="7" id="KW-0449">Lipoprotein</keyword>
<evidence type="ECO:0000313" key="10">
    <source>
        <dbReference type="EMBL" id="SDI46253.1"/>
    </source>
</evidence>
<dbReference type="Pfam" id="PF25198">
    <property type="entry name" value="Spore_GerAC_N"/>
    <property type="match status" value="1"/>
</dbReference>
<dbReference type="PROSITE" id="PS51257">
    <property type="entry name" value="PROKAR_LIPOPROTEIN"/>
    <property type="match status" value="1"/>
</dbReference>
<dbReference type="PANTHER" id="PTHR35789">
    <property type="entry name" value="SPORE GERMINATION PROTEIN B3"/>
    <property type="match status" value="1"/>
</dbReference>
<evidence type="ECO:0000313" key="11">
    <source>
        <dbReference type="Proteomes" id="UP000198853"/>
    </source>
</evidence>
<dbReference type="RefSeq" id="WP_090396170.1">
    <property type="nucleotide sequence ID" value="NZ_FNEN01000002.1"/>
</dbReference>
<evidence type="ECO:0000259" key="9">
    <source>
        <dbReference type="Pfam" id="PF25198"/>
    </source>
</evidence>
<evidence type="ECO:0000256" key="3">
    <source>
        <dbReference type="ARBA" id="ARBA00022544"/>
    </source>
</evidence>
<organism evidence="10 11">
    <name type="scientific">Natribacillus halophilus</name>
    <dbReference type="NCBI Taxonomy" id="549003"/>
    <lineage>
        <taxon>Bacteria</taxon>
        <taxon>Bacillati</taxon>
        <taxon>Bacillota</taxon>
        <taxon>Bacilli</taxon>
        <taxon>Bacillales</taxon>
        <taxon>Bacillaceae</taxon>
        <taxon>Natribacillus</taxon>
    </lineage>
</organism>
<dbReference type="Pfam" id="PF05504">
    <property type="entry name" value="Spore_GerAC"/>
    <property type="match status" value="1"/>
</dbReference>
<evidence type="ECO:0000256" key="5">
    <source>
        <dbReference type="ARBA" id="ARBA00023136"/>
    </source>
</evidence>
<dbReference type="InterPro" id="IPR008844">
    <property type="entry name" value="Spore_GerAC-like"/>
</dbReference>
<evidence type="ECO:0000256" key="6">
    <source>
        <dbReference type="ARBA" id="ARBA00023139"/>
    </source>
</evidence>
<evidence type="ECO:0000259" key="8">
    <source>
        <dbReference type="Pfam" id="PF05504"/>
    </source>
</evidence>
<dbReference type="InterPro" id="IPR057336">
    <property type="entry name" value="GerAC_N"/>
</dbReference>
<comment type="similarity">
    <text evidence="2">Belongs to the GerABKC lipoprotein family.</text>
</comment>
<comment type="subcellular location">
    <subcellularLocation>
        <location evidence="1">Membrane</location>
        <topology evidence="1">Lipid-anchor</topology>
    </subcellularLocation>
</comment>
<dbReference type="GO" id="GO:0009847">
    <property type="term" value="P:spore germination"/>
    <property type="evidence" value="ECO:0007669"/>
    <property type="project" value="InterPro"/>
</dbReference>
<dbReference type="OrthoDB" id="2569624at2"/>
<keyword evidence="5" id="KW-0472">Membrane</keyword>
<dbReference type="GO" id="GO:0016020">
    <property type="term" value="C:membrane"/>
    <property type="evidence" value="ECO:0007669"/>
    <property type="project" value="UniProtKB-SubCell"/>
</dbReference>
<sequence length="408" mass="45942">MTFGVKRIGMGCLIIFLFVLLLAGCWDSNDIEARSNVLAIAIDKADPEAEQEQDDITMEEGMTASPQGDMLQVTAQVAIPGEVPLGPGMAEGGGGPDPVWVLHVTGYSLQDALSRLQQQIAEELFLGHLRVIVVHEDVAREGVDRFNTSLLREPDVRRTAWMVVSQEEAAQYMDLAPALEDIPTLYLAHMVENSVGLGKFPDNYLGLFWRMLSSQGQDGYLPYLKMRGDEQIQINGLAYFRDDQMIGEIDPINIGTFMALTDEEQGGYEFFSIVPGTDAHVLNHTDMRETKINTEIRDGKPYANITVRYELVINETIEDDDQLRDSKVIENIEEAAKKENTDAAERLIQEMQDEKSDIFGFGEYIRAKHPGYWNQHIGTKEQWRDAFQDMDVDVDYIIQIRRVGTQAT</sequence>
<accession>A0A1G8KSB6</accession>
<feature type="domain" description="Spore germination GerAC-like C-terminal" evidence="8">
    <location>
        <begin position="235"/>
        <end position="404"/>
    </location>
</feature>
<dbReference type="AlphaFoldDB" id="A0A1G8KSB6"/>
<dbReference type="PANTHER" id="PTHR35789:SF1">
    <property type="entry name" value="SPORE GERMINATION PROTEIN B3"/>
    <property type="match status" value="1"/>
</dbReference>
<keyword evidence="6" id="KW-0564">Palmitate</keyword>
<keyword evidence="4" id="KW-0732">Signal</keyword>
<evidence type="ECO:0000256" key="1">
    <source>
        <dbReference type="ARBA" id="ARBA00004635"/>
    </source>
</evidence>
<gene>
    <name evidence="10" type="ORF">SAMN04488123_102269</name>
</gene>
<keyword evidence="11" id="KW-1185">Reference proteome</keyword>
<feature type="domain" description="Spore germination protein N-terminal" evidence="9">
    <location>
        <begin position="27"/>
        <end position="225"/>
    </location>
</feature>
<dbReference type="InterPro" id="IPR046953">
    <property type="entry name" value="Spore_GerAC-like_C"/>
</dbReference>
<dbReference type="EMBL" id="FNEN01000002">
    <property type="protein sequence ID" value="SDI46253.1"/>
    <property type="molecule type" value="Genomic_DNA"/>
</dbReference>
<proteinExistence type="inferred from homology"/>
<dbReference type="InterPro" id="IPR038501">
    <property type="entry name" value="Spore_GerAC_C_sf"/>
</dbReference>
<evidence type="ECO:0000256" key="7">
    <source>
        <dbReference type="ARBA" id="ARBA00023288"/>
    </source>
</evidence>
<evidence type="ECO:0000256" key="4">
    <source>
        <dbReference type="ARBA" id="ARBA00022729"/>
    </source>
</evidence>
<evidence type="ECO:0000256" key="2">
    <source>
        <dbReference type="ARBA" id="ARBA00007886"/>
    </source>
</evidence>
<dbReference type="Gene3D" id="3.30.300.210">
    <property type="entry name" value="Nutrient germinant receptor protein C, domain 3"/>
    <property type="match status" value="1"/>
</dbReference>
<dbReference type="Proteomes" id="UP000198853">
    <property type="component" value="Unassembled WGS sequence"/>
</dbReference>
<protein>
    <submittedName>
        <fullName evidence="10">Spore germination B3/ GerAC like, C-terminal</fullName>
    </submittedName>
</protein>
<dbReference type="NCBIfam" id="TIGR02887">
    <property type="entry name" value="spore_ger_x_C"/>
    <property type="match status" value="1"/>
</dbReference>